<evidence type="ECO:0000259" key="5">
    <source>
        <dbReference type="Pfam" id="PF22671"/>
    </source>
</evidence>
<dbReference type="InterPro" id="IPR020287">
    <property type="entry name" value="Tail_sheath_C"/>
</dbReference>
<evidence type="ECO:0000259" key="4">
    <source>
        <dbReference type="Pfam" id="PF17482"/>
    </source>
</evidence>
<name>A0A2S6HYC2_9FIRM</name>
<dbReference type="InterPro" id="IPR054564">
    <property type="entry name" value="Gp18_domIII_N"/>
</dbReference>
<dbReference type="Proteomes" id="UP000237749">
    <property type="component" value="Unassembled WGS sequence"/>
</dbReference>
<organism evidence="6 7">
    <name type="scientific">Lacrimispora xylanisolvens</name>
    <dbReference type="NCBI Taxonomy" id="384636"/>
    <lineage>
        <taxon>Bacteria</taxon>
        <taxon>Bacillati</taxon>
        <taxon>Bacillota</taxon>
        <taxon>Clostridia</taxon>
        <taxon>Lachnospirales</taxon>
        <taxon>Lachnospiraceae</taxon>
        <taxon>Lacrimispora</taxon>
    </lineage>
</organism>
<evidence type="ECO:0000256" key="1">
    <source>
        <dbReference type="ARBA" id="ARBA00008005"/>
    </source>
</evidence>
<evidence type="ECO:0000313" key="6">
    <source>
        <dbReference type="EMBL" id="PPK83153.1"/>
    </source>
</evidence>
<dbReference type="Gene3D" id="3.30.1370.220">
    <property type="match status" value="1"/>
</dbReference>
<comment type="caution">
    <text evidence="6">The sequence shown here is derived from an EMBL/GenBank/DDBJ whole genome shotgun (WGS) entry which is preliminary data.</text>
</comment>
<dbReference type="Pfam" id="PF17482">
    <property type="entry name" value="Phage_sheath_1C"/>
    <property type="match status" value="1"/>
</dbReference>
<gene>
    <name evidence="6" type="ORF">BXY41_101216</name>
</gene>
<feature type="domain" description="Phage tail sheath protein-like beta-sandwich" evidence="3">
    <location>
        <begin position="100"/>
        <end position="188"/>
    </location>
</feature>
<dbReference type="Pfam" id="PF04984">
    <property type="entry name" value="Phage_sheath_1"/>
    <property type="match status" value="1"/>
</dbReference>
<feature type="domain" description="Tail sheath protein C-terminal" evidence="4">
    <location>
        <begin position="344"/>
        <end position="443"/>
    </location>
</feature>
<evidence type="ECO:0000259" key="2">
    <source>
        <dbReference type="Pfam" id="PF04984"/>
    </source>
</evidence>
<dbReference type="Pfam" id="PF22671">
    <property type="entry name" value="Gp18_domIII_N"/>
    <property type="match status" value="1"/>
</dbReference>
<dbReference type="Pfam" id="PF17481">
    <property type="entry name" value="Phage_sheath_domII"/>
    <property type="match status" value="1"/>
</dbReference>
<feature type="domain" description="Tail sheath protein Gp18-like" evidence="5">
    <location>
        <begin position="33"/>
        <end position="82"/>
    </location>
</feature>
<evidence type="ECO:0000259" key="3">
    <source>
        <dbReference type="Pfam" id="PF17481"/>
    </source>
</evidence>
<dbReference type="InterPro" id="IPR035089">
    <property type="entry name" value="Phage_sheath_subtilisin"/>
</dbReference>
<dbReference type="Gene3D" id="3.30.360.90">
    <property type="match status" value="1"/>
</dbReference>
<dbReference type="AlphaFoldDB" id="A0A2S6HYC2"/>
<dbReference type="OrthoDB" id="89060at2"/>
<sequence length="445" mass="47644">MAGGTWTSQSKKQPGVYINVKSSMEQSVKVGDRGIVAICEPLSWGPEGELMTINAGDDFTSYIGYSATSEKSLFLREIFKGSERTSGPAKVMLYRPAAEGSAKATAVVGDLTVTARYQGVRGNDISVSLTQDPDQSGNYVVRTIVEGLVKNTQTGKTVSDLKENDWVAFSGSGTLTASAGTSLTGGSDGTVKNAEYSNFLTALESRNFQILIYDGADSTIKEAYIAFIKRMRENSGRKCQAVMSGAESDTEAVISVKNGVVLSDGTTLTPQKTTWWVGGVQAGANYTESLVYAQYPNAADVSPRLTSAEIDEALDKGQIVFFEEFGSVKIVSDINTLTSYTANKGEAFSLNQVIRTADTLTSDIYKNFSQNFVGKTQNNATGWDLLKSWIVGYLNEIQANGGIQNFESDDVTVEAGNALNAVLITLAIQPVAAVEKIYITATLTD</sequence>
<accession>A0A2S6HYC2</accession>
<feature type="domain" description="Tail sheath protein subtilisin-like" evidence="2">
    <location>
        <begin position="189"/>
        <end position="336"/>
    </location>
</feature>
<evidence type="ECO:0000313" key="7">
    <source>
        <dbReference type="Proteomes" id="UP000237749"/>
    </source>
</evidence>
<reference evidence="6 7" key="1">
    <citation type="submission" date="2018-02" db="EMBL/GenBank/DDBJ databases">
        <title>Genomic Encyclopedia of Archaeal and Bacterial Type Strains, Phase II (KMG-II): from individual species to whole genera.</title>
        <authorList>
            <person name="Goeker M."/>
        </authorList>
    </citation>
    <scope>NUCLEOTIDE SEQUENCE [LARGE SCALE GENOMIC DNA]</scope>
    <source>
        <strain evidence="6 7">DSM 3808</strain>
    </source>
</reference>
<protein>
    <submittedName>
        <fullName evidence="6">Tail sheath protein</fullName>
    </submittedName>
</protein>
<dbReference type="Gene3D" id="2.60.40.4290">
    <property type="match status" value="1"/>
</dbReference>
<dbReference type="RefSeq" id="WP_104433680.1">
    <property type="nucleotide sequence ID" value="NZ_PTJA01000001.1"/>
</dbReference>
<comment type="similarity">
    <text evidence="1">Belongs to the myoviridae tail sheath protein family.</text>
</comment>
<dbReference type="Gene3D" id="3.40.50.11790">
    <property type="match status" value="1"/>
</dbReference>
<dbReference type="Gene3D" id="3.30.1490.360">
    <property type="match status" value="1"/>
</dbReference>
<proteinExistence type="inferred from homology"/>
<keyword evidence="7" id="KW-1185">Reference proteome</keyword>
<dbReference type="EMBL" id="PTJA01000001">
    <property type="protein sequence ID" value="PPK83153.1"/>
    <property type="molecule type" value="Genomic_DNA"/>
</dbReference>
<dbReference type="InterPro" id="IPR035326">
    <property type="entry name" value="Beta_sandwich_Seath"/>
</dbReference>